<keyword evidence="1" id="KW-0805">Transcription regulation</keyword>
<evidence type="ECO:0000256" key="2">
    <source>
        <dbReference type="ARBA" id="ARBA00023163"/>
    </source>
</evidence>
<dbReference type="RefSeq" id="WP_166247027.1">
    <property type="nucleotide sequence ID" value="NZ_CP049616.1"/>
</dbReference>
<evidence type="ECO:0000259" key="3">
    <source>
        <dbReference type="PROSITE" id="PS01124"/>
    </source>
</evidence>
<dbReference type="PANTHER" id="PTHR43130:SF3">
    <property type="entry name" value="HTH-TYPE TRANSCRIPTIONAL REGULATOR RV1931C"/>
    <property type="match status" value="1"/>
</dbReference>
<dbReference type="PANTHER" id="PTHR43130">
    <property type="entry name" value="ARAC-FAMILY TRANSCRIPTIONAL REGULATOR"/>
    <property type="match status" value="1"/>
</dbReference>
<dbReference type="PROSITE" id="PS01124">
    <property type="entry name" value="HTH_ARAC_FAMILY_2"/>
    <property type="match status" value="1"/>
</dbReference>
<dbReference type="InterPro" id="IPR009057">
    <property type="entry name" value="Homeodomain-like_sf"/>
</dbReference>
<dbReference type="Pfam" id="PF01965">
    <property type="entry name" value="DJ-1_PfpI"/>
    <property type="match status" value="1"/>
</dbReference>
<dbReference type="CDD" id="cd03137">
    <property type="entry name" value="GATase1_AraC_1"/>
    <property type="match status" value="1"/>
</dbReference>
<dbReference type="SMART" id="SM00342">
    <property type="entry name" value="HTH_ARAC"/>
    <property type="match status" value="1"/>
</dbReference>
<dbReference type="AlphaFoldDB" id="A0A6G7IYE8"/>
<dbReference type="SUPFAM" id="SSF52317">
    <property type="entry name" value="Class I glutamine amidotransferase-like"/>
    <property type="match status" value="1"/>
</dbReference>
<dbReference type="Gene3D" id="3.40.50.880">
    <property type="match status" value="1"/>
</dbReference>
<dbReference type="Gene3D" id="1.10.10.60">
    <property type="entry name" value="Homeodomain-like"/>
    <property type="match status" value="1"/>
</dbReference>
<dbReference type="InterPro" id="IPR018060">
    <property type="entry name" value="HTH_AraC"/>
</dbReference>
<dbReference type="GO" id="GO:0003700">
    <property type="term" value="F:DNA-binding transcription factor activity"/>
    <property type="evidence" value="ECO:0007669"/>
    <property type="project" value="InterPro"/>
</dbReference>
<feature type="domain" description="HTH araC/xylS-type" evidence="3">
    <location>
        <begin position="226"/>
        <end position="314"/>
    </location>
</feature>
<dbReference type="InterPro" id="IPR002818">
    <property type="entry name" value="DJ-1/PfpI"/>
</dbReference>
<organism evidence="4 5">
    <name type="scientific">Flagellimonas oceani</name>
    <dbReference type="NCBI Taxonomy" id="2698672"/>
    <lineage>
        <taxon>Bacteria</taxon>
        <taxon>Pseudomonadati</taxon>
        <taxon>Bacteroidota</taxon>
        <taxon>Flavobacteriia</taxon>
        <taxon>Flavobacteriales</taxon>
        <taxon>Flavobacteriaceae</taxon>
        <taxon>Flagellimonas</taxon>
    </lineage>
</organism>
<dbReference type="KEGG" id="mut:GVT53_01110"/>
<sequence length="314" mass="35993">MNYKTKFRVFFLIPPEVQLLDFAGPAQLFYEAKEYGADIDVHYLSLDKNLQQSSSAGISMGNLEFFERYRLNKEDLLFIPGLESHLLLSEQFKQKHSLFFEWLKTQNKTGVKICSVCTGAYLMGMAGVLDEKECTTHWKYIEDFKNRFPRTKVLSDRLIVKDGNIYSSAGVSSGIDLALYIIEELLGPVFASKIAKEVVIYSRRTPKDPQLSIYLRYRNHLDNRIHMVQDLLSQHLEEKVKVETLAETVHMSRRNLTRLFKNTTGITIGDYLDQLRTERATQLLSNGSKISAAAQACGLKSSNQLRALLKKHQR</sequence>
<dbReference type="GO" id="GO:0043565">
    <property type="term" value="F:sequence-specific DNA binding"/>
    <property type="evidence" value="ECO:0007669"/>
    <property type="project" value="InterPro"/>
</dbReference>
<name>A0A6G7IYE8_9FLAO</name>
<reference evidence="4 5" key="1">
    <citation type="submission" date="2020-02" db="EMBL/GenBank/DDBJ databases">
        <title>Complete genome of Muricauda sp. 501str8.</title>
        <authorList>
            <person name="Dong B."/>
            <person name="Zhu S."/>
            <person name="Yang J."/>
            <person name="Chen J."/>
        </authorList>
    </citation>
    <scope>NUCLEOTIDE SEQUENCE [LARGE SCALE GENOMIC DNA]</scope>
    <source>
        <strain evidence="4 5">501str8</strain>
    </source>
</reference>
<accession>A0A6G7IYE8</accession>
<keyword evidence="2" id="KW-0804">Transcription</keyword>
<protein>
    <submittedName>
        <fullName evidence="4">AraC family transcriptional regulator</fullName>
    </submittedName>
</protein>
<dbReference type="Pfam" id="PF12833">
    <property type="entry name" value="HTH_18"/>
    <property type="match status" value="1"/>
</dbReference>
<gene>
    <name evidence="4" type="ORF">GVT53_01110</name>
</gene>
<dbReference type="SUPFAM" id="SSF46689">
    <property type="entry name" value="Homeodomain-like"/>
    <property type="match status" value="1"/>
</dbReference>
<proteinExistence type="predicted"/>
<dbReference type="InterPro" id="IPR052158">
    <property type="entry name" value="INH-QAR"/>
</dbReference>
<keyword evidence="5" id="KW-1185">Reference proteome</keyword>
<dbReference type="EMBL" id="CP049616">
    <property type="protein sequence ID" value="QII43344.1"/>
    <property type="molecule type" value="Genomic_DNA"/>
</dbReference>
<evidence type="ECO:0000313" key="5">
    <source>
        <dbReference type="Proteomes" id="UP000502928"/>
    </source>
</evidence>
<evidence type="ECO:0000256" key="1">
    <source>
        <dbReference type="ARBA" id="ARBA00023015"/>
    </source>
</evidence>
<evidence type="ECO:0000313" key="4">
    <source>
        <dbReference type="EMBL" id="QII43344.1"/>
    </source>
</evidence>
<dbReference type="Proteomes" id="UP000502928">
    <property type="component" value="Chromosome"/>
</dbReference>
<dbReference type="InterPro" id="IPR029062">
    <property type="entry name" value="Class_I_gatase-like"/>
</dbReference>